<dbReference type="Proteomes" id="UP000886595">
    <property type="component" value="Unassembled WGS sequence"/>
</dbReference>
<dbReference type="CDD" id="cd00265">
    <property type="entry name" value="MADS_MEF2_like"/>
    <property type="match status" value="1"/>
</dbReference>
<feature type="domain" description="MADS-box" evidence="6">
    <location>
        <begin position="1"/>
        <end position="61"/>
    </location>
</feature>
<keyword evidence="2" id="KW-0805">Transcription regulation</keyword>
<evidence type="ECO:0000313" key="9">
    <source>
        <dbReference type="Proteomes" id="UP000886595"/>
    </source>
</evidence>
<evidence type="ECO:0000256" key="3">
    <source>
        <dbReference type="ARBA" id="ARBA00023125"/>
    </source>
</evidence>
<feature type="domain" description="K-box" evidence="7">
    <location>
        <begin position="88"/>
        <end position="181"/>
    </location>
</feature>
<organism evidence="8 9">
    <name type="scientific">Brassica carinata</name>
    <name type="common">Ethiopian mustard</name>
    <name type="synonym">Abyssinian cabbage</name>
    <dbReference type="NCBI Taxonomy" id="52824"/>
    <lineage>
        <taxon>Eukaryota</taxon>
        <taxon>Viridiplantae</taxon>
        <taxon>Streptophyta</taxon>
        <taxon>Embryophyta</taxon>
        <taxon>Tracheophyta</taxon>
        <taxon>Spermatophyta</taxon>
        <taxon>Magnoliopsida</taxon>
        <taxon>eudicotyledons</taxon>
        <taxon>Gunneridae</taxon>
        <taxon>Pentapetalae</taxon>
        <taxon>rosids</taxon>
        <taxon>malvids</taxon>
        <taxon>Brassicales</taxon>
        <taxon>Brassicaceae</taxon>
        <taxon>Brassiceae</taxon>
        <taxon>Brassica</taxon>
    </lineage>
</organism>
<dbReference type="PRINTS" id="PR00404">
    <property type="entry name" value="MADSDOMAIN"/>
</dbReference>
<comment type="caution">
    <text evidence="8">The sequence shown here is derived from an EMBL/GenBank/DDBJ whole genome shotgun (WGS) entry which is preliminary data.</text>
</comment>
<dbReference type="SUPFAM" id="SSF55455">
    <property type="entry name" value="SRF-like"/>
    <property type="match status" value="1"/>
</dbReference>
<keyword evidence="3" id="KW-0238">DNA-binding</keyword>
<dbReference type="InterPro" id="IPR033896">
    <property type="entry name" value="MEF2-like_N"/>
</dbReference>
<evidence type="ECO:0000313" key="8">
    <source>
        <dbReference type="EMBL" id="KAG2301174.1"/>
    </source>
</evidence>
<dbReference type="Pfam" id="PF01486">
    <property type="entry name" value="K-box"/>
    <property type="match status" value="1"/>
</dbReference>
<dbReference type="InterPro" id="IPR036879">
    <property type="entry name" value="TF_MADSbox_sf"/>
</dbReference>
<reference evidence="8 9" key="1">
    <citation type="submission" date="2020-02" db="EMBL/GenBank/DDBJ databases">
        <authorList>
            <person name="Ma Q."/>
            <person name="Huang Y."/>
            <person name="Song X."/>
            <person name="Pei D."/>
        </authorList>
    </citation>
    <scope>NUCLEOTIDE SEQUENCE [LARGE SCALE GENOMIC DNA]</scope>
    <source>
        <strain evidence="8">Sxm20200214</strain>
        <tissue evidence="8">Leaf</tissue>
    </source>
</reference>
<evidence type="ECO:0000259" key="6">
    <source>
        <dbReference type="PROSITE" id="PS50066"/>
    </source>
</evidence>
<dbReference type="InterPro" id="IPR050142">
    <property type="entry name" value="MADS-box/MEF2_TF"/>
</dbReference>
<dbReference type="InterPro" id="IPR002487">
    <property type="entry name" value="TF_Kbox"/>
</dbReference>
<evidence type="ECO:0000256" key="1">
    <source>
        <dbReference type="ARBA" id="ARBA00004123"/>
    </source>
</evidence>
<dbReference type="OrthoDB" id="1898716at2759"/>
<dbReference type="GO" id="GO:0046983">
    <property type="term" value="F:protein dimerization activity"/>
    <property type="evidence" value="ECO:0007669"/>
    <property type="project" value="InterPro"/>
</dbReference>
<dbReference type="GO" id="GO:0045944">
    <property type="term" value="P:positive regulation of transcription by RNA polymerase II"/>
    <property type="evidence" value="ECO:0007669"/>
    <property type="project" value="InterPro"/>
</dbReference>
<dbReference type="Gene3D" id="3.40.1810.10">
    <property type="entry name" value="Transcription factor, MADS-box"/>
    <property type="match status" value="1"/>
</dbReference>
<evidence type="ECO:0000256" key="2">
    <source>
        <dbReference type="ARBA" id="ARBA00023015"/>
    </source>
</evidence>
<sequence>MVRGKIEIKRIENLTSRQVTFSKRRKGLLKKAHELSVLCDAQVAAIVFSQKGKLYDYASSDMKKMMERCEKHRREYFHAERLQKEQHVQDLKNEITIVVNSIELLQRHCRRLMGQDLDSRSVEELKEITIQIEKSLTIVRSRKAKLNEDEVGKLNAEIAGKRELLNERTRLHKMFEEKPLWMLSRNLESEKNASSSACENMHISNVETDLFIGLPRSRV</sequence>
<comment type="subcellular location">
    <subcellularLocation>
        <location evidence="1">Nucleus</location>
    </subcellularLocation>
</comment>
<dbReference type="PROSITE" id="PS50066">
    <property type="entry name" value="MADS_BOX_2"/>
    <property type="match status" value="1"/>
</dbReference>
<keyword evidence="5" id="KW-0539">Nucleus</keyword>
<dbReference type="InterPro" id="IPR002100">
    <property type="entry name" value="TF_MADSbox"/>
</dbReference>
<dbReference type="PANTHER" id="PTHR48019">
    <property type="entry name" value="SERUM RESPONSE FACTOR HOMOLOG"/>
    <property type="match status" value="1"/>
</dbReference>
<name>A0A8X7S624_BRACI</name>
<dbReference type="PROSITE" id="PS51297">
    <property type="entry name" value="K_BOX"/>
    <property type="match status" value="1"/>
</dbReference>
<dbReference type="GO" id="GO:0003700">
    <property type="term" value="F:DNA-binding transcription factor activity"/>
    <property type="evidence" value="ECO:0007669"/>
    <property type="project" value="InterPro"/>
</dbReference>
<dbReference type="FunFam" id="3.40.1810.10:FF:000003">
    <property type="entry name" value="MADS-box transcription factor MADS-MC"/>
    <property type="match status" value="1"/>
</dbReference>
<dbReference type="EMBL" id="JAAMPC010000007">
    <property type="protein sequence ID" value="KAG2301174.1"/>
    <property type="molecule type" value="Genomic_DNA"/>
</dbReference>
<keyword evidence="4" id="KW-0804">Transcription</keyword>
<proteinExistence type="predicted"/>
<evidence type="ECO:0000259" key="7">
    <source>
        <dbReference type="PROSITE" id="PS51297"/>
    </source>
</evidence>
<evidence type="ECO:0000256" key="4">
    <source>
        <dbReference type="ARBA" id="ARBA00023163"/>
    </source>
</evidence>
<evidence type="ECO:0000256" key="5">
    <source>
        <dbReference type="ARBA" id="ARBA00023242"/>
    </source>
</evidence>
<gene>
    <name evidence="8" type="ORF">Bca52824_029825</name>
</gene>
<keyword evidence="9" id="KW-1185">Reference proteome</keyword>
<accession>A0A8X7S624</accession>
<dbReference type="SMART" id="SM00432">
    <property type="entry name" value="MADS"/>
    <property type="match status" value="1"/>
</dbReference>
<protein>
    <submittedName>
        <fullName evidence="8">Uncharacterized protein</fullName>
    </submittedName>
</protein>
<dbReference type="Pfam" id="PF00319">
    <property type="entry name" value="SRF-TF"/>
    <property type="match status" value="1"/>
</dbReference>
<dbReference type="GO" id="GO:0005634">
    <property type="term" value="C:nucleus"/>
    <property type="evidence" value="ECO:0007669"/>
    <property type="project" value="UniProtKB-SubCell"/>
</dbReference>
<dbReference type="AlphaFoldDB" id="A0A8X7S624"/>
<dbReference type="GO" id="GO:0000977">
    <property type="term" value="F:RNA polymerase II transcription regulatory region sequence-specific DNA binding"/>
    <property type="evidence" value="ECO:0007669"/>
    <property type="project" value="InterPro"/>
</dbReference>